<reference evidence="12 13" key="1">
    <citation type="submission" date="2020-01" db="EMBL/GenBank/DDBJ databases">
        <title>A novel Bacillus sp. from Pasinler.</title>
        <authorList>
            <person name="Adiguzel A."/>
            <person name="Ay H."/>
            <person name="Baltaci M.O."/>
        </authorList>
    </citation>
    <scope>NUCLEOTIDE SEQUENCE [LARGE SCALE GENOMIC DNA]</scope>
    <source>
        <strain evidence="12 13">P1</strain>
    </source>
</reference>
<evidence type="ECO:0000259" key="11">
    <source>
        <dbReference type="Pfam" id="PF03816"/>
    </source>
</evidence>
<evidence type="ECO:0000256" key="10">
    <source>
        <dbReference type="SAM" id="Phobius"/>
    </source>
</evidence>
<dbReference type="PANTHER" id="PTHR33392">
    <property type="entry name" value="POLYISOPRENYL-TEICHOIC ACID--PEPTIDOGLYCAN TEICHOIC ACID TRANSFERASE TAGU"/>
    <property type="match status" value="1"/>
</dbReference>
<dbReference type="EMBL" id="JAACYS010000007">
    <property type="protein sequence ID" value="NCU16720.1"/>
    <property type="molecule type" value="Genomic_DNA"/>
</dbReference>
<keyword evidence="6 9" id="KW-1133">Transmembrane helix</keyword>
<dbReference type="RefSeq" id="WP_161919557.1">
    <property type="nucleotide sequence ID" value="NZ_JAACYS010000007.1"/>
</dbReference>
<evidence type="ECO:0000256" key="8">
    <source>
        <dbReference type="ARBA" id="ARBA00023316"/>
    </source>
</evidence>
<evidence type="ECO:0000256" key="2">
    <source>
        <dbReference type="ARBA" id="ARBA00022475"/>
    </source>
</evidence>
<comment type="subcellular location">
    <subcellularLocation>
        <location evidence="9">Cell membrane</location>
        <topology evidence="9">Single-pass type II membrane protein</topology>
    </subcellularLocation>
</comment>
<evidence type="ECO:0000313" key="12">
    <source>
        <dbReference type="EMBL" id="NCU16720.1"/>
    </source>
</evidence>
<dbReference type="Pfam" id="PF03816">
    <property type="entry name" value="LytR_cpsA_psr"/>
    <property type="match status" value="1"/>
</dbReference>
<proteinExistence type="inferred from homology"/>
<keyword evidence="13" id="KW-1185">Reference proteome</keyword>
<dbReference type="InterPro" id="IPR023734">
    <property type="entry name" value="TagU"/>
</dbReference>
<dbReference type="Proteomes" id="UP000743899">
    <property type="component" value="Unassembled WGS sequence"/>
</dbReference>
<dbReference type="HAMAP" id="MF_01140">
    <property type="entry name" value="TagU_transferase"/>
    <property type="match status" value="1"/>
</dbReference>
<evidence type="ECO:0000256" key="7">
    <source>
        <dbReference type="ARBA" id="ARBA00023136"/>
    </source>
</evidence>
<keyword evidence="5 9" id="KW-0735">Signal-anchor</keyword>
<comment type="pathway">
    <text evidence="9">Cell wall biogenesis.</text>
</comment>
<evidence type="ECO:0000256" key="1">
    <source>
        <dbReference type="ARBA" id="ARBA00006068"/>
    </source>
</evidence>
<organism evidence="12 13">
    <name type="scientific">Pallidibacillus pasinlerensis</name>
    <dbReference type="NCBI Taxonomy" id="2703818"/>
    <lineage>
        <taxon>Bacteria</taxon>
        <taxon>Bacillati</taxon>
        <taxon>Bacillota</taxon>
        <taxon>Bacilli</taxon>
        <taxon>Bacillales</taxon>
        <taxon>Bacillaceae</taxon>
        <taxon>Pallidibacillus</taxon>
    </lineage>
</organism>
<comment type="similarity">
    <text evidence="1 9">Belongs to the LytR/CpsA/Psr (LCP) family.</text>
</comment>
<accession>A0ABX0A5M2</accession>
<protein>
    <recommendedName>
        <fullName evidence="9">Polyisoprenyl-teichoic acid--peptidoglycan teichoic acid transferase TagU</fullName>
        <ecNumber evidence="9">2.7.8.-</ecNumber>
    </recommendedName>
</protein>
<dbReference type="NCBIfam" id="TIGR00350">
    <property type="entry name" value="lytR_cpsA_psr"/>
    <property type="match status" value="1"/>
</dbReference>
<comment type="caution">
    <text evidence="12">The sequence shown here is derived from an EMBL/GenBank/DDBJ whole genome shotgun (WGS) entry which is preliminary data.</text>
</comment>
<comment type="function">
    <text evidence="9">May catalyze the final step in cell wall teichoic acid biosynthesis, the transfer of the anionic cell wall polymers (APs) from their lipid-linked precursor to the cell wall peptidoglycan (PG).</text>
</comment>
<feature type="domain" description="Cell envelope-related transcriptional attenuator" evidence="11">
    <location>
        <begin position="90"/>
        <end position="231"/>
    </location>
</feature>
<name>A0ABX0A5M2_9BACI</name>
<sequence>MRSRSERKSKPKKRKWLKITLITLSVIFLLVAGYLFMLYKSLTDTVANMHEDPRGGQISEKRDKEIEFKKKDPFSVLLLGVDQRAGDRGRSDTIIVMTVNPKKESIEMVSIPRDTRTEIVGRGTEDKINHAYAFGGVEMSMNTVENFLDIPIDYFVQVNMEGFKEIVDAVGGVTVNNDLNFSYDGHTFPKGKITLNGEEALAFSRMRKGDSRGDFGRQIRQRQIIEAVIKEGASLETLVNYGPIFEALSENVKTNLTFDQMVAIQANYRNAAKSINQHTINGTGKRINGIYYYIVPEDEKLALQNMLKEHLEIN</sequence>
<feature type="topological domain" description="Cytoplasmic" evidence="9">
    <location>
        <begin position="1"/>
        <end position="15"/>
    </location>
</feature>
<keyword evidence="3 9" id="KW-0808">Transferase</keyword>
<dbReference type="PANTHER" id="PTHR33392:SF6">
    <property type="entry name" value="POLYISOPRENYL-TEICHOIC ACID--PEPTIDOGLYCAN TEICHOIC ACID TRANSFERASE TAGU"/>
    <property type="match status" value="1"/>
</dbReference>
<keyword evidence="2 9" id="KW-1003">Cell membrane</keyword>
<gene>
    <name evidence="9" type="primary">tagU</name>
    <name evidence="12" type="ORF">GW534_02890</name>
</gene>
<keyword evidence="8 9" id="KW-0961">Cell wall biogenesis/degradation</keyword>
<keyword evidence="4 9" id="KW-0812">Transmembrane</keyword>
<dbReference type="Gene3D" id="3.40.630.190">
    <property type="entry name" value="LCP protein"/>
    <property type="match status" value="1"/>
</dbReference>
<feature type="transmembrane region" description="Helical" evidence="10">
    <location>
        <begin position="21"/>
        <end position="39"/>
    </location>
</feature>
<evidence type="ECO:0000256" key="4">
    <source>
        <dbReference type="ARBA" id="ARBA00022692"/>
    </source>
</evidence>
<dbReference type="NCBIfam" id="NF006897">
    <property type="entry name" value="PRK09379.1"/>
    <property type="match status" value="1"/>
</dbReference>
<dbReference type="EC" id="2.7.8.-" evidence="9"/>
<evidence type="ECO:0000256" key="9">
    <source>
        <dbReference type="HAMAP-Rule" id="MF_01140"/>
    </source>
</evidence>
<dbReference type="InterPro" id="IPR004474">
    <property type="entry name" value="LytR_CpsA_psr"/>
</dbReference>
<evidence type="ECO:0000256" key="3">
    <source>
        <dbReference type="ARBA" id="ARBA00022679"/>
    </source>
</evidence>
<feature type="topological domain" description="Extracellular" evidence="9">
    <location>
        <begin position="37"/>
        <end position="314"/>
    </location>
</feature>
<dbReference type="InterPro" id="IPR050922">
    <property type="entry name" value="LytR/CpsA/Psr_CW_biosynth"/>
</dbReference>
<keyword evidence="7 9" id="KW-0472">Membrane</keyword>
<evidence type="ECO:0000256" key="6">
    <source>
        <dbReference type="ARBA" id="ARBA00022989"/>
    </source>
</evidence>
<evidence type="ECO:0000256" key="5">
    <source>
        <dbReference type="ARBA" id="ARBA00022968"/>
    </source>
</evidence>
<evidence type="ECO:0000313" key="13">
    <source>
        <dbReference type="Proteomes" id="UP000743899"/>
    </source>
</evidence>